<protein>
    <submittedName>
        <fullName evidence="2">Terminase</fullName>
    </submittedName>
</protein>
<dbReference type="Pfam" id="PF05119">
    <property type="entry name" value="Terminase_4"/>
    <property type="match status" value="1"/>
</dbReference>
<dbReference type="AlphaFoldDB" id="A0A1L7GW81"/>
<dbReference type="InterPro" id="IPR006448">
    <property type="entry name" value="Phage_term_ssu_P27"/>
</dbReference>
<evidence type="ECO:0000313" key="2">
    <source>
        <dbReference type="EMBL" id="APU46267.1"/>
    </source>
</evidence>
<evidence type="ECO:0000256" key="1">
    <source>
        <dbReference type="SAM" id="MobiDB-lite"/>
    </source>
</evidence>
<sequence length="180" mass="20400">MAKDGTNRGGSRVGAGRKPKSLHDKIQAGQDARVIDLPTPTSLKGHVMPPVKEYLKTKQKNGLEFDAADIFKETWEWLVERGCEKLVNTQLIEQYAVSVSRWIQCEECISKFGFLARHPTTGNAIASPYVSMSRDYMKQSSQLWFQIFQVVKENNTTAYQGSTPQDDVMERLLRSRKGMN</sequence>
<proteinExistence type="predicted"/>
<feature type="region of interest" description="Disordered" evidence="1">
    <location>
        <begin position="1"/>
        <end position="23"/>
    </location>
</feature>
<organism evidence="2 3">
    <name type="scientific">Limosilactobacillus fermentum</name>
    <name type="common">Lactobacillus fermentum</name>
    <dbReference type="NCBI Taxonomy" id="1613"/>
    <lineage>
        <taxon>Bacteria</taxon>
        <taxon>Bacillati</taxon>
        <taxon>Bacillota</taxon>
        <taxon>Bacilli</taxon>
        <taxon>Lactobacillales</taxon>
        <taxon>Lactobacillaceae</taxon>
        <taxon>Limosilactobacillus</taxon>
    </lineage>
</organism>
<dbReference type="EMBL" id="CP019030">
    <property type="protein sequence ID" value="APU46267.1"/>
    <property type="molecule type" value="Genomic_DNA"/>
</dbReference>
<evidence type="ECO:0000313" key="3">
    <source>
        <dbReference type="Proteomes" id="UP000185427"/>
    </source>
</evidence>
<dbReference type="RefSeq" id="WP_075667481.1">
    <property type="nucleotide sequence ID" value="NZ_CP019030.1"/>
</dbReference>
<name>A0A1L7GW81_LIMFE</name>
<accession>A0A1L7GW81</accession>
<dbReference type="Proteomes" id="UP000185427">
    <property type="component" value="Chromosome"/>
</dbReference>
<reference evidence="2 3" key="1">
    <citation type="submission" date="2016-12" db="EMBL/GenBank/DDBJ databases">
        <title>Complete Genome Sequence of Lactobacillus fermentum Strain SNUV175, a Probiotic for Treatment of Bacterial Vaginosis.</title>
        <authorList>
            <person name="Lee S."/>
            <person name="You H.J."/>
            <person name="Kwon B."/>
            <person name="Ko G."/>
        </authorList>
    </citation>
    <scope>NUCLEOTIDE SEQUENCE [LARGE SCALE GENOMIC DNA]</scope>
    <source>
        <strain evidence="2 3">SNUV175</strain>
    </source>
</reference>
<dbReference type="OrthoDB" id="3078241at2"/>
<gene>
    <name evidence="2" type="ORF">BUW47_07465</name>
</gene>